<dbReference type="EMBL" id="BAAARW010000006">
    <property type="protein sequence ID" value="GAA2409407.1"/>
    <property type="molecule type" value="Genomic_DNA"/>
</dbReference>
<dbReference type="PANTHER" id="PTHR45436:SF5">
    <property type="entry name" value="SENSOR HISTIDINE KINASE TRCS"/>
    <property type="match status" value="1"/>
</dbReference>
<gene>
    <name evidence="11" type="ORF">GCM10010191_17510</name>
</gene>
<evidence type="ECO:0000256" key="4">
    <source>
        <dbReference type="ARBA" id="ARBA00022679"/>
    </source>
</evidence>
<dbReference type="Pfam" id="PF02518">
    <property type="entry name" value="HATPase_c"/>
    <property type="match status" value="1"/>
</dbReference>
<dbReference type="PANTHER" id="PTHR45436">
    <property type="entry name" value="SENSOR HISTIDINE KINASE YKOH"/>
    <property type="match status" value="1"/>
</dbReference>
<organism evidence="11 12">
    <name type="scientific">Actinomadura vinacea</name>
    <dbReference type="NCBI Taxonomy" id="115336"/>
    <lineage>
        <taxon>Bacteria</taxon>
        <taxon>Bacillati</taxon>
        <taxon>Actinomycetota</taxon>
        <taxon>Actinomycetes</taxon>
        <taxon>Streptosporangiales</taxon>
        <taxon>Thermomonosporaceae</taxon>
        <taxon>Actinomadura</taxon>
    </lineage>
</organism>
<keyword evidence="3" id="KW-0597">Phosphoprotein</keyword>
<dbReference type="InterPro" id="IPR013587">
    <property type="entry name" value="Nitrate/nitrite_sensing"/>
</dbReference>
<evidence type="ECO:0000313" key="12">
    <source>
        <dbReference type="Proteomes" id="UP001501231"/>
    </source>
</evidence>
<feature type="compositionally biased region" description="Basic and acidic residues" evidence="8">
    <location>
        <begin position="797"/>
        <end position="807"/>
    </location>
</feature>
<keyword evidence="6" id="KW-0418">Kinase</keyword>
<evidence type="ECO:0000313" key="11">
    <source>
        <dbReference type="EMBL" id="GAA2409407.1"/>
    </source>
</evidence>
<dbReference type="Gene3D" id="3.30.565.10">
    <property type="entry name" value="Histidine kinase-like ATPase, C-terminal domain"/>
    <property type="match status" value="1"/>
</dbReference>
<evidence type="ECO:0000256" key="6">
    <source>
        <dbReference type="ARBA" id="ARBA00022777"/>
    </source>
</evidence>
<feature type="domain" description="Histidine kinase" evidence="10">
    <location>
        <begin position="536"/>
        <end position="641"/>
    </location>
</feature>
<dbReference type="SUPFAM" id="SSF55874">
    <property type="entry name" value="ATPase domain of HSP90 chaperone/DNA topoisomerase II/histidine kinase"/>
    <property type="match status" value="1"/>
</dbReference>
<dbReference type="InterPro" id="IPR050428">
    <property type="entry name" value="TCS_sensor_his_kinase"/>
</dbReference>
<feature type="compositionally biased region" description="Pro residues" evidence="8">
    <location>
        <begin position="710"/>
        <end position="726"/>
    </location>
</feature>
<keyword evidence="7 9" id="KW-1133">Transmembrane helix</keyword>
<evidence type="ECO:0000256" key="2">
    <source>
        <dbReference type="ARBA" id="ARBA00012438"/>
    </source>
</evidence>
<feature type="compositionally biased region" description="Low complexity" evidence="8">
    <location>
        <begin position="671"/>
        <end position="681"/>
    </location>
</feature>
<dbReference type="Gene3D" id="6.10.340.10">
    <property type="match status" value="1"/>
</dbReference>
<dbReference type="InterPro" id="IPR003594">
    <property type="entry name" value="HATPase_dom"/>
</dbReference>
<comment type="caution">
    <text evidence="11">The sequence shown here is derived from an EMBL/GenBank/DDBJ whole genome shotgun (WGS) entry which is preliminary data.</text>
</comment>
<dbReference type="Pfam" id="PF08376">
    <property type="entry name" value="NIT"/>
    <property type="match status" value="1"/>
</dbReference>
<dbReference type="SMART" id="SM00387">
    <property type="entry name" value="HATPase_c"/>
    <property type="match status" value="1"/>
</dbReference>
<name>A0ABN3IQ89_9ACTN</name>
<evidence type="ECO:0000259" key="10">
    <source>
        <dbReference type="PROSITE" id="PS50109"/>
    </source>
</evidence>
<proteinExistence type="predicted"/>
<feature type="region of interest" description="Disordered" evidence="8">
    <location>
        <begin position="671"/>
        <end position="840"/>
    </location>
</feature>
<dbReference type="EC" id="2.7.13.3" evidence="2"/>
<sequence length="840" mass="90099">MELLRVKNEDESGSRKRVRLRPVGRRIGLLLVVPLLALVGLWSFAAAISLGAALDRIEFTRTVDDVARPIGLVGNALQLERTAAATVLGTRGAQGAQQLQTGQKGTDAALAGFRATSLPAAQDVADGRTLGFLRDLDREYRKIASLREQVAAGTIAPLAAIAQYNALFDSTNRAMSNLATSDDIGAYQTTQALVNTNWARDFMMRQDALLSAAQTGDGRLPVAVHTAFTEATANRKQLTDVAFNGPSAAVRDAFQRLSRSPQFTRYQQMEQAIVGAPGRRVSAASMSGWRAAQPAVAEEWWNATLAATAALTEQTEADGRDVVFQLALIGGFGLLVVIASIVLSLRFARSMSRELRGLQRAAQQLAHERLPRVVARLRAGEEVQVDAEAPPIRAGRTREIALVAEAFTTVQRTAIETAVGEAEMRGGISRVFINLAWRSQSLLHRQLRMLDAMERRVTDPDELEDLFRLDHLTTRMRRHAEGLVILSGKETVRGWKEPVPVEHLLRAALAEVEDYARVDVMALTPVQLQGAVVADVVHLLAELIENAASFSPPTTEVLVRAELVGNGLAVEVIDRGVGLDADDLAEINRRLAQPPEFDLADSDRLGLFVVARLAVRHGIQIVLQPSAYGGVTAVVLLPTGLLATGDETAPPEAAAQVPRPVEHAGAAVGAGPAMPALAMPGTPGPPEPSRSPIDGRHRTGPPRHTGNGVQPPPPSPQMGNGAPPPYTGNGVLSGPVTGGMAEGPVQGGEQGEEFDAETGGLPRRSRQQHLAPQLRNAGARHRRRAARPEPEPEAEEPAERSAGRNRDLLSSLQAGWSAGRDDDDEDRSTVFEERLDRGDL</sequence>
<evidence type="ECO:0000256" key="5">
    <source>
        <dbReference type="ARBA" id="ARBA00022692"/>
    </source>
</evidence>
<comment type="catalytic activity">
    <reaction evidence="1">
        <text>ATP + protein L-histidine = ADP + protein N-phospho-L-histidine.</text>
        <dbReference type="EC" id="2.7.13.3"/>
    </reaction>
</comment>
<dbReference type="InterPro" id="IPR005467">
    <property type="entry name" value="His_kinase_dom"/>
</dbReference>
<evidence type="ECO:0000256" key="9">
    <source>
        <dbReference type="SAM" id="Phobius"/>
    </source>
</evidence>
<dbReference type="InterPro" id="IPR036890">
    <property type="entry name" value="HATPase_C_sf"/>
</dbReference>
<accession>A0ABN3IQ89</accession>
<protein>
    <recommendedName>
        <fullName evidence="2">histidine kinase</fullName>
        <ecNumber evidence="2">2.7.13.3</ecNumber>
    </recommendedName>
</protein>
<evidence type="ECO:0000256" key="1">
    <source>
        <dbReference type="ARBA" id="ARBA00000085"/>
    </source>
</evidence>
<feature type="compositionally biased region" description="Basic and acidic residues" evidence="8">
    <location>
        <begin position="827"/>
        <end position="840"/>
    </location>
</feature>
<evidence type="ECO:0000256" key="8">
    <source>
        <dbReference type="SAM" id="MobiDB-lite"/>
    </source>
</evidence>
<keyword evidence="4" id="KW-0808">Transferase</keyword>
<feature type="compositionally biased region" description="Gly residues" evidence="8">
    <location>
        <begin position="736"/>
        <end position="749"/>
    </location>
</feature>
<evidence type="ECO:0000256" key="3">
    <source>
        <dbReference type="ARBA" id="ARBA00022553"/>
    </source>
</evidence>
<keyword evidence="12" id="KW-1185">Reference proteome</keyword>
<dbReference type="Proteomes" id="UP001501231">
    <property type="component" value="Unassembled WGS sequence"/>
</dbReference>
<reference evidence="11 12" key="1">
    <citation type="journal article" date="2019" name="Int. J. Syst. Evol. Microbiol.">
        <title>The Global Catalogue of Microorganisms (GCM) 10K type strain sequencing project: providing services to taxonomists for standard genome sequencing and annotation.</title>
        <authorList>
            <consortium name="The Broad Institute Genomics Platform"/>
            <consortium name="The Broad Institute Genome Sequencing Center for Infectious Disease"/>
            <person name="Wu L."/>
            <person name="Ma J."/>
        </authorList>
    </citation>
    <scope>NUCLEOTIDE SEQUENCE [LARGE SCALE GENOMIC DNA]</scope>
    <source>
        <strain evidence="11 12">JCM 3325</strain>
    </source>
</reference>
<keyword evidence="5 9" id="KW-0812">Transmembrane</keyword>
<evidence type="ECO:0000256" key="7">
    <source>
        <dbReference type="ARBA" id="ARBA00022989"/>
    </source>
</evidence>
<feature type="transmembrane region" description="Helical" evidence="9">
    <location>
        <begin position="27"/>
        <end position="54"/>
    </location>
</feature>
<dbReference type="PROSITE" id="PS50109">
    <property type="entry name" value="HIS_KIN"/>
    <property type="match status" value="1"/>
</dbReference>
<keyword evidence="9" id="KW-0472">Membrane</keyword>